<dbReference type="NCBIfam" id="TIGR03592">
    <property type="entry name" value="yidC_oxa1_cterm"/>
    <property type="match status" value="1"/>
</dbReference>
<reference evidence="12 13" key="1">
    <citation type="submission" date="2021-03" db="EMBL/GenBank/DDBJ databases">
        <title>Genomic Encyclopedia of Type Strains, Phase IV (KMG-IV): sequencing the most valuable type-strain genomes for metagenomic binning, comparative biology and taxonomic classification.</title>
        <authorList>
            <person name="Goeker M."/>
        </authorList>
    </citation>
    <scope>NUCLEOTIDE SEQUENCE [LARGE SCALE GENOMIC DNA]</scope>
    <source>
        <strain evidence="12 13">DSM 6139</strain>
    </source>
</reference>
<feature type="transmembrane region" description="Helical" evidence="10">
    <location>
        <begin position="94"/>
        <end position="117"/>
    </location>
</feature>
<dbReference type="InterPro" id="IPR047196">
    <property type="entry name" value="YidC_ALB_C"/>
</dbReference>
<keyword evidence="6 10" id="KW-1133">Transmembrane helix</keyword>
<evidence type="ECO:0000256" key="9">
    <source>
        <dbReference type="RuleBase" id="RU003945"/>
    </source>
</evidence>
<evidence type="ECO:0000313" key="12">
    <source>
        <dbReference type="EMBL" id="MBP1917548.1"/>
    </source>
</evidence>
<evidence type="ECO:0000256" key="8">
    <source>
        <dbReference type="ARBA" id="ARBA00023186"/>
    </source>
</evidence>
<comment type="caution">
    <text evidence="12">The sequence shown here is derived from an EMBL/GenBank/DDBJ whole genome shotgun (WGS) entry which is preliminary data.</text>
</comment>
<feature type="transmembrane region" description="Helical" evidence="10">
    <location>
        <begin position="31"/>
        <end position="51"/>
    </location>
</feature>
<dbReference type="RefSeq" id="WP_209457804.1">
    <property type="nucleotide sequence ID" value="NZ_JAGGKC010000001.1"/>
</dbReference>
<sequence length="223" mass="25420">MLEPLNQLFISAFHIIKSFLDQFVTDPGNQWGLTIIVFTVLINFLMFPLNYKQIKSMKKTQAIQPEVKKLQEKYKNDPQKLQEMTMKLYKDNNVSMFGGCLPLLITYPIFIAMFSVFRKLAEEGSITGMKFGPLIPDLGSKGNIILSVLAVVTMILSTWLSQSKNKAVKDDAMTKQTNMMSYSMSLLFGFFTYTSTAALGLYWVTGNVFRIIQTLILNYVEKE</sequence>
<dbReference type="EMBL" id="JAGGKC010000001">
    <property type="protein sequence ID" value="MBP1917548.1"/>
    <property type="molecule type" value="Genomic_DNA"/>
</dbReference>
<keyword evidence="7 10" id="KW-0472">Membrane</keyword>
<comment type="subcellular location">
    <subcellularLocation>
        <location evidence="1">Cell membrane</location>
        <topology evidence="1">Multi-pass membrane protein</topology>
    </subcellularLocation>
    <subcellularLocation>
        <location evidence="9">Membrane</location>
        <topology evidence="9">Multi-pass membrane protein</topology>
    </subcellularLocation>
</comment>
<comment type="similarity">
    <text evidence="9">Belongs to the OXA1/ALB3/YidC family.</text>
</comment>
<keyword evidence="2" id="KW-0813">Transport</keyword>
<protein>
    <submittedName>
        <fullName evidence="12">YidC/Oxa1 family membrane protein insertase</fullName>
    </submittedName>
</protein>
<evidence type="ECO:0000256" key="4">
    <source>
        <dbReference type="ARBA" id="ARBA00022692"/>
    </source>
</evidence>
<evidence type="ECO:0000256" key="1">
    <source>
        <dbReference type="ARBA" id="ARBA00004651"/>
    </source>
</evidence>
<evidence type="ECO:0000256" key="2">
    <source>
        <dbReference type="ARBA" id="ARBA00022448"/>
    </source>
</evidence>
<gene>
    <name evidence="12" type="ORF">J2Z34_000011</name>
</gene>
<name>A0ABS4FZ12_9CLOT</name>
<keyword evidence="4 9" id="KW-0812">Transmembrane</keyword>
<dbReference type="Proteomes" id="UP001519271">
    <property type="component" value="Unassembled WGS sequence"/>
</dbReference>
<dbReference type="InterPro" id="IPR001708">
    <property type="entry name" value="YidC/ALB3/OXA1/COX18"/>
</dbReference>
<evidence type="ECO:0000256" key="5">
    <source>
        <dbReference type="ARBA" id="ARBA00022927"/>
    </source>
</evidence>
<keyword evidence="8" id="KW-0143">Chaperone</keyword>
<evidence type="ECO:0000313" key="13">
    <source>
        <dbReference type="Proteomes" id="UP001519271"/>
    </source>
</evidence>
<dbReference type="CDD" id="cd20070">
    <property type="entry name" value="5TM_YidC_Alb3"/>
    <property type="match status" value="1"/>
</dbReference>
<dbReference type="PANTHER" id="PTHR12428">
    <property type="entry name" value="OXA1"/>
    <property type="match status" value="1"/>
</dbReference>
<dbReference type="Pfam" id="PF02096">
    <property type="entry name" value="60KD_IMP"/>
    <property type="match status" value="1"/>
</dbReference>
<feature type="transmembrane region" description="Helical" evidence="10">
    <location>
        <begin position="144"/>
        <end position="161"/>
    </location>
</feature>
<evidence type="ECO:0000256" key="6">
    <source>
        <dbReference type="ARBA" id="ARBA00022989"/>
    </source>
</evidence>
<keyword evidence="3" id="KW-1003">Cell membrane</keyword>
<organism evidence="12 13">
    <name type="scientific">Youngiibacter multivorans</name>
    <dbReference type="NCBI Taxonomy" id="937251"/>
    <lineage>
        <taxon>Bacteria</taxon>
        <taxon>Bacillati</taxon>
        <taxon>Bacillota</taxon>
        <taxon>Clostridia</taxon>
        <taxon>Eubacteriales</taxon>
        <taxon>Clostridiaceae</taxon>
        <taxon>Youngiibacter</taxon>
    </lineage>
</organism>
<proteinExistence type="inferred from homology"/>
<evidence type="ECO:0000256" key="10">
    <source>
        <dbReference type="SAM" id="Phobius"/>
    </source>
</evidence>
<dbReference type="InterPro" id="IPR028055">
    <property type="entry name" value="YidC/Oxa/ALB_C"/>
</dbReference>
<evidence type="ECO:0000256" key="7">
    <source>
        <dbReference type="ARBA" id="ARBA00023136"/>
    </source>
</evidence>
<feature type="transmembrane region" description="Helical" evidence="10">
    <location>
        <begin position="182"/>
        <end position="204"/>
    </location>
</feature>
<evidence type="ECO:0000256" key="3">
    <source>
        <dbReference type="ARBA" id="ARBA00022475"/>
    </source>
</evidence>
<feature type="domain" description="Membrane insertase YidC/Oxa/ALB C-terminal" evidence="11">
    <location>
        <begin position="31"/>
        <end position="218"/>
    </location>
</feature>
<accession>A0ABS4FZ12</accession>
<keyword evidence="5" id="KW-0653">Protein transport</keyword>
<dbReference type="PANTHER" id="PTHR12428:SF65">
    <property type="entry name" value="CYTOCHROME C OXIDASE ASSEMBLY PROTEIN COX18, MITOCHONDRIAL"/>
    <property type="match status" value="1"/>
</dbReference>
<evidence type="ECO:0000259" key="11">
    <source>
        <dbReference type="Pfam" id="PF02096"/>
    </source>
</evidence>
<keyword evidence="13" id="KW-1185">Reference proteome</keyword>